<dbReference type="GO" id="GO:0000287">
    <property type="term" value="F:magnesium ion binding"/>
    <property type="evidence" value="ECO:0007669"/>
    <property type="project" value="InterPro"/>
</dbReference>
<evidence type="ECO:0000259" key="2">
    <source>
        <dbReference type="Pfam" id="PF01648"/>
    </source>
</evidence>
<dbReference type="Pfam" id="PF01648">
    <property type="entry name" value="ACPS"/>
    <property type="match status" value="1"/>
</dbReference>
<name>A0A1H9GCQ9_FLAFI</name>
<keyword evidence="1 3" id="KW-0808">Transferase</keyword>
<dbReference type="GO" id="GO:0008897">
    <property type="term" value="F:holo-[acyl-carrier-protein] synthase activity"/>
    <property type="evidence" value="ECO:0007669"/>
    <property type="project" value="InterPro"/>
</dbReference>
<evidence type="ECO:0000256" key="1">
    <source>
        <dbReference type="ARBA" id="ARBA00022679"/>
    </source>
</evidence>
<dbReference type="EMBL" id="FOFZ01000002">
    <property type="protein sequence ID" value="SEQ47857.1"/>
    <property type="molecule type" value="Genomic_DNA"/>
</dbReference>
<dbReference type="InterPro" id="IPR008278">
    <property type="entry name" value="4-PPantetheinyl_Trfase_dom"/>
</dbReference>
<protein>
    <submittedName>
        <fullName evidence="3">4'-phosphopantetheinyl transferase superfamily protein</fullName>
    </submittedName>
</protein>
<dbReference type="AlphaFoldDB" id="A0A1H9GCQ9"/>
<accession>A0A1H9GCQ9</accession>
<keyword evidence="4" id="KW-1185">Reference proteome</keyword>
<reference evidence="4" key="1">
    <citation type="submission" date="2016-10" db="EMBL/GenBank/DDBJ databases">
        <authorList>
            <person name="Varghese N."/>
            <person name="Submissions S."/>
        </authorList>
    </citation>
    <scope>NUCLEOTIDE SEQUENCE [LARGE SCALE GENOMIC DNA]</scope>
    <source>
        <strain evidence="4">DSM 15719</strain>
    </source>
</reference>
<organism evidence="3 4">
    <name type="scientific">Flavobacterium frigoris</name>
    <dbReference type="NCBI Taxonomy" id="229204"/>
    <lineage>
        <taxon>Bacteria</taxon>
        <taxon>Pseudomonadati</taxon>
        <taxon>Bacteroidota</taxon>
        <taxon>Flavobacteriia</taxon>
        <taxon>Flavobacteriales</taxon>
        <taxon>Flavobacteriaceae</taxon>
        <taxon>Flavobacterium</taxon>
    </lineage>
</organism>
<dbReference type="InterPro" id="IPR037143">
    <property type="entry name" value="4-PPantetheinyl_Trfase_dom_sf"/>
</dbReference>
<sequence length="227" mass="26415">MSFPSGLGNQVNIMPLYKTIRFSSTTQIFVWKITESFEQLNNEVQLNDKNCIRLEGMKSEMHQRGFLSVRKLLQIAGYTDFDLYYDEFGKPDLTDDKYISITHSHNFSAIIVSDETVGIDIELQRDKIIRIADKFVDTEFSYLDKNDLESYIKKLTVIWGAKEAIFKIRNEKGISFKEHIKVQAFRLDDIKAKAELHFDGIVIDFELFYEEIEGFGLVYAFQKESGE</sequence>
<proteinExistence type="predicted"/>
<gene>
    <name evidence="3" type="ORF">SAMN05444355_102458</name>
</gene>
<dbReference type="Gene3D" id="3.90.470.20">
    <property type="entry name" value="4'-phosphopantetheinyl transferase domain"/>
    <property type="match status" value="1"/>
</dbReference>
<feature type="domain" description="4'-phosphopantetheinyl transferase" evidence="2">
    <location>
        <begin position="117"/>
        <end position="190"/>
    </location>
</feature>
<dbReference type="Proteomes" id="UP000183658">
    <property type="component" value="Unassembled WGS sequence"/>
</dbReference>
<evidence type="ECO:0000313" key="4">
    <source>
        <dbReference type="Proteomes" id="UP000183658"/>
    </source>
</evidence>
<dbReference type="SUPFAM" id="SSF56214">
    <property type="entry name" value="4'-phosphopantetheinyl transferase"/>
    <property type="match status" value="2"/>
</dbReference>
<evidence type="ECO:0000313" key="3">
    <source>
        <dbReference type="EMBL" id="SEQ47857.1"/>
    </source>
</evidence>